<dbReference type="EMBL" id="AHOP02000023">
    <property type="protein sequence ID" value="EMO41247.1"/>
    <property type="molecule type" value="Genomic_DNA"/>
</dbReference>
<organism evidence="1 2">
    <name type="scientific">Leptospira noguchii serovar Autumnalis str. ZUN142</name>
    <dbReference type="NCBI Taxonomy" id="1085540"/>
    <lineage>
        <taxon>Bacteria</taxon>
        <taxon>Pseudomonadati</taxon>
        <taxon>Spirochaetota</taxon>
        <taxon>Spirochaetia</taxon>
        <taxon>Leptospirales</taxon>
        <taxon>Leptospiraceae</taxon>
        <taxon>Leptospira</taxon>
    </lineage>
</organism>
<sequence>MSIENILFVGTHTKKITNKVSSHKFHKKFLQQIAVVRSSSNLKFIFIKVPWSKSKKLLSKTFSIKLCLKASKDA</sequence>
<accession>M6U892</accession>
<gene>
    <name evidence="1" type="ORF">LEP1GSC186_3032</name>
</gene>
<dbReference type="Proteomes" id="UP000012153">
    <property type="component" value="Unassembled WGS sequence"/>
</dbReference>
<evidence type="ECO:0000313" key="1">
    <source>
        <dbReference type="EMBL" id="EMO41247.1"/>
    </source>
</evidence>
<comment type="caution">
    <text evidence="1">The sequence shown here is derived from an EMBL/GenBank/DDBJ whole genome shotgun (WGS) entry which is preliminary data.</text>
</comment>
<dbReference type="AlphaFoldDB" id="M6U892"/>
<reference evidence="1 2" key="1">
    <citation type="submission" date="2013-01" db="EMBL/GenBank/DDBJ databases">
        <authorList>
            <person name="Harkins D.M."/>
            <person name="Durkin A.S."/>
            <person name="Brinkac L.M."/>
            <person name="Haft D.H."/>
            <person name="Selengut J.D."/>
            <person name="Sanka R."/>
            <person name="DePew J."/>
            <person name="Purushe J."/>
            <person name="Matthias M.A."/>
            <person name="Vinetz J.M."/>
            <person name="Sutton G.G."/>
            <person name="Nierman W.C."/>
            <person name="Fouts D.E."/>
        </authorList>
    </citation>
    <scope>NUCLEOTIDE SEQUENCE [LARGE SCALE GENOMIC DNA]</scope>
    <source>
        <strain evidence="1 2">ZUN142</strain>
    </source>
</reference>
<protein>
    <submittedName>
        <fullName evidence="1">Uncharacterized protein</fullName>
    </submittedName>
</protein>
<name>M6U892_9LEPT</name>
<evidence type="ECO:0000313" key="2">
    <source>
        <dbReference type="Proteomes" id="UP000012153"/>
    </source>
</evidence>
<proteinExistence type="predicted"/>